<keyword evidence="3" id="KW-1185">Reference proteome</keyword>
<dbReference type="VEuPathDB" id="TriTrypDB:BSAL_63375"/>
<protein>
    <recommendedName>
        <fullName evidence="1">Tse2 ADP-ribosyltransferase toxin domain-containing protein</fullName>
    </recommendedName>
</protein>
<accession>A0A0S4IXE6</accession>
<proteinExistence type="predicted"/>
<evidence type="ECO:0000259" key="1">
    <source>
        <dbReference type="Pfam" id="PF18648"/>
    </source>
</evidence>
<evidence type="ECO:0000313" key="2">
    <source>
        <dbReference type="EMBL" id="CUF53889.1"/>
    </source>
</evidence>
<name>A0A0S4IXE6_BODSA</name>
<feature type="domain" description="Tse2 ADP-ribosyltransferase toxin" evidence="1">
    <location>
        <begin position="12"/>
        <end position="138"/>
    </location>
</feature>
<organism evidence="2 3">
    <name type="scientific">Bodo saltans</name>
    <name type="common">Flagellated protozoan</name>
    <dbReference type="NCBI Taxonomy" id="75058"/>
    <lineage>
        <taxon>Eukaryota</taxon>
        <taxon>Discoba</taxon>
        <taxon>Euglenozoa</taxon>
        <taxon>Kinetoplastea</taxon>
        <taxon>Metakinetoplastina</taxon>
        <taxon>Eubodonida</taxon>
        <taxon>Bodonidae</taxon>
        <taxon>Bodo</taxon>
    </lineage>
</organism>
<dbReference type="OrthoDB" id="10266325at2759"/>
<dbReference type="Pfam" id="PF18648">
    <property type="entry name" value="ADPRTs_Tse2"/>
    <property type="match status" value="1"/>
</dbReference>
<dbReference type="InterPro" id="IPR041018">
    <property type="entry name" value="ADPRTs_Tse2"/>
</dbReference>
<gene>
    <name evidence="2" type="ORF">BSAL_63375</name>
</gene>
<reference evidence="3" key="1">
    <citation type="submission" date="2015-09" db="EMBL/GenBank/DDBJ databases">
        <authorList>
            <consortium name="Pathogen Informatics"/>
        </authorList>
    </citation>
    <scope>NUCLEOTIDE SEQUENCE [LARGE SCALE GENOMIC DNA]</scope>
    <source>
        <strain evidence="3">Lake Konstanz</strain>
    </source>
</reference>
<sequence>MSLVKRFNIFPRTLYRVQPKIAVNLRNYETQMALGRTSYDLKTVNGLVMPAVGEEFIGPNGMSLRPATDKMIGILKEFKGEPRVYAMLEGSPVPAGLVVLHEHSDHYSLQTSEPITLDALNAKMTEFLKTIPSQTREQFFAQMADEDDQDN</sequence>
<evidence type="ECO:0000313" key="3">
    <source>
        <dbReference type="Proteomes" id="UP000051952"/>
    </source>
</evidence>
<dbReference type="OMA" id="HEFRDHY"/>
<dbReference type="Proteomes" id="UP000051952">
    <property type="component" value="Unassembled WGS sequence"/>
</dbReference>
<dbReference type="AlphaFoldDB" id="A0A0S4IXE6"/>
<dbReference type="EMBL" id="CYKH01000349">
    <property type="protein sequence ID" value="CUF53889.1"/>
    <property type="molecule type" value="Genomic_DNA"/>
</dbReference>